<comment type="caution">
    <text evidence="2">The sequence shown here is derived from an EMBL/GenBank/DDBJ whole genome shotgun (WGS) entry which is preliminary data.</text>
</comment>
<gene>
    <name evidence="2" type="ORF">E3N88_15791</name>
</gene>
<sequence length="169" mass="18969">MTSSSSSYKYKKDEKAIEILEKSFSTEKKDDRIMRNSIGMLNGLLLAGIRSNIANLSDLLDDIGEGVEIAQDYMVNQLMMNEEIHGGLKDLLNVTIDKIKKKRDGKNENEAGSDEAIDHQRLHLEKPTIPASLGISVYPPDSNLPEKITNVNHEEDNRSDVQVKTQMLK</sequence>
<dbReference type="AlphaFoldDB" id="A0A5N6NY83"/>
<evidence type="ECO:0000313" key="2">
    <source>
        <dbReference type="EMBL" id="KAD5508088.1"/>
    </source>
</evidence>
<proteinExistence type="predicted"/>
<dbReference type="EMBL" id="SZYD01000008">
    <property type="protein sequence ID" value="KAD5508088.1"/>
    <property type="molecule type" value="Genomic_DNA"/>
</dbReference>
<dbReference type="Proteomes" id="UP000326396">
    <property type="component" value="Linkage Group LG16"/>
</dbReference>
<accession>A0A5N6NY83</accession>
<evidence type="ECO:0000313" key="3">
    <source>
        <dbReference type="Proteomes" id="UP000326396"/>
    </source>
</evidence>
<keyword evidence="3" id="KW-1185">Reference proteome</keyword>
<reference evidence="2 3" key="1">
    <citation type="submission" date="2019-05" db="EMBL/GenBank/DDBJ databases">
        <title>Mikania micrantha, genome provides insights into the molecular mechanism of rapid growth.</title>
        <authorList>
            <person name="Liu B."/>
        </authorList>
    </citation>
    <scope>NUCLEOTIDE SEQUENCE [LARGE SCALE GENOMIC DNA]</scope>
    <source>
        <strain evidence="2">NLD-2019</strain>
        <tissue evidence="2">Leaf</tissue>
    </source>
</reference>
<protein>
    <submittedName>
        <fullName evidence="2">Uncharacterized protein</fullName>
    </submittedName>
</protein>
<organism evidence="2 3">
    <name type="scientific">Mikania micrantha</name>
    <name type="common">bitter vine</name>
    <dbReference type="NCBI Taxonomy" id="192012"/>
    <lineage>
        <taxon>Eukaryota</taxon>
        <taxon>Viridiplantae</taxon>
        <taxon>Streptophyta</taxon>
        <taxon>Embryophyta</taxon>
        <taxon>Tracheophyta</taxon>
        <taxon>Spermatophyta</taxon>
        <taxon>Magnoliopsida</taxon>
        <taxon>eudicotyledons</taxon>
        <taxon>Gunneridae</taxon>
        <taxon>Pentapetalae</taxon>
        <taxon>asterids</taxon>
        <taxon>campanulids</taxon>
        <taxon>Asterales</taxon>
        <taxon>Asteraceae</taxon>
        <taxon>Asteroideae</taxon>
        <taxon>Heliantheae alliance</taxon>
        <taxon>Eupatorieae</taxon>
        <taxon>Mikania</taxon>
    </lineage>
</organism>
<evidence type="ECO:0000256" key="1">
    <source>
        <dbReference type="SAM" id="MobiDB-lite"/>
    </source>
</evidence>
<feature type="region of interest" description="Disordered" evidence="1">
    <location>
        <begin position="102"/>
        <end position="121"/>
    </location>
</feature>
<name>A0A5N6NY83_9ASTR</name>